<evidence type="ECO:0000256" key="3">
    <source>
        <dbReference type="ARBA" id="ARBA00022723"/>
    </source>
</evidence>
<dbReference type="InterPro" id="IPR036890">
    <property type="entry name" value="HATPase_C_sf"/>
</dbReference>
<dbReference type="Gene3D" id="3.30.230.10">
    <property type="match status" value="1"/>
</dbReference>
<keyword evidence="7 11" id="KW-0799">Topoisomerase</keyword>
<dbReference type="CDD" id="cd00822">
    <property type="entry name" value="TopoII_Trans_DNA_gyrase"/>
    <property type="match status" value="1"/>
</dbReference>
<dbReference type="Pfam" id="PF00986">
    <property type="entry name" value="DNA_gyraseB_C"/>
    <property type="match status" value="1"/>
</dbReference>
<dbReference type="InterPro" id="IPR018522">
    <property type="entry name" value="TopoIIA_CS"/>
</dbReference>
<evidence type="ECO:0000256" key="1">
    <source>
        <dbReference type="ARBA" id="ARBA00000185"/>
    </source>
</evidence>
<dbReference type="InterPro" id="IPR003594">
    <property type="entry name" value="HATPase_dom"/>
</dbReference>
<name>A0ABD0AKG8_LIMFE</name>
<evidence type="ECO:0000256" key="9">
    <source>
        <dbReference type="ARBA" id="ARBA00023235"/>
    </source>
</evidence>
<dbReference type="AlphaFoldDB" id="A0ABD0AKG8"/>
<dbReference type="GO" id="GO:0006261">
    <property type="term" value="P:DNA-templated DNA replication"/>
    <property type="evidence" value="ECO:0007669"/>
    <property type="project" value="UniProtKB-UniRule"/>
</dbReference>
<dbReference type="InterPro" id="IPR013506">
    <property type="entry name" value="Topo_IIA_bsu_dom2"/>
</dbReference>
<dbReference type="FunFam" id="3.40.50.670:FF:000002">
    <property type="entry name" value="DNA gyrase subunit B"/>
    <property type="match status" value="1"/>
</dbReference>
<comment type="cofactor">
    <cofactor evidence="11">
        <name>Mg(2+)</name>
        <dbReference type="ChEBI" id="CHEBI:18420"/>
    </cofactor>
    <cofactor evidence="11">
        <name>Mn(2+)</name>
        <dbReference type="ChEBI" id="CHEBI:29035"/>
    </cofactor>
    <cofactor evidence="11">
        <name>Ca(2+)</name>
        <dbReference type="ChEBI" id="CHEBI:29108"/>
    </cofactor>
    <text evidence="11">Binds two Mg(2+) per subunit. The magnesium ions form salt bridges with both the protein and the DNA. Can also accept other divalent metal cations, such as Mn(2+) or Ca(2+).</text>
</comment>
<evidence type="ECO:0000256" key="4">
    <source>
        <dbReference type="ARBA" id="ARBA00022741"/>
    </source>
</evidence>
<dbReference type="FunFam" id="3.30.565.10:FF:000002">
    <property type="entry name" value="DNA gyrase subunit B"/>
    <property type="match status" value="1"/>
</dbReference>
<dbReference type="EMBL" id="BOLH01000006">
    <property type="protein sequence ID" value="GIC71738.1"/>
    <property type="molecule type" value="Genomic_DNA"/>
</dbReference>
<comment type="catalytic activity">
    <reaction evidence="1 11">
        <text>ATP-dependent breakage, passage and rejoining of double-stranded DNA.</text>
        <dbReference type="EC" id="5.6.2.2"/>
    </reaction>
</comment>
<dbReference type="HAMAP" id="MF_01898">
    <property type="entry name" value="GyrB"/>
    <property type="match status" value="1"/>
</dbReference>
<evidence type="ECO:0000256" key="8">
    <source>
        <dbReference type="ARBA" id="ARBA00023125"/>
    </source>
</evidence>
<dbReference type="InterPro" id="IPR002288">
    <property type="entry name" value="DNA_gyrase_B_C"/>
</dbReference>
<dbReference type="GO" id="GO:0005524">
    <property type="term" value="F:ATP binding"/>
    <property type="evidence" value="ECO:0007669"/>
    <property type="project" value="UniProtKB-UniRule"/>
</dbReference>
<feature type="domain" description="Toprim" evidence="12">
    <location>
        <begin position="433"/>
        <end position="547"/>
    </location>
</feature>
<dbReference type="GO" id="GO:0003677">
    <property type="term" value="F:DNA binding"/>
    <property type="evidence" value="ECO:0007669"/>
    <property type="project" value="UniProtKB-KW"/>
</dbReference>
<dbReference type="SUPFAM" id="SSF56719">
    <property type="entry name" value="Type II DNA topoisomerase"/>
    <property type="match status" value="1"/>
</dbReference>
<dbReference type="Pfam" id="PF00204">
    <property type="entry name" value="DNA_gyraseB"/>
    <property type="match status" value="1"/>
</dbReference>
<dbReference type="EC" id="5.6.2.2" evidence="11"/>
<dbReference type="FunFam" id="3.30.230.10:FF:000005">
    <property type="entry name" value="DNA gyrase subunit B"/>
    <property type="match status" value="1"/>
</dbReference>
<dbReference type="GO" id="GO:0006265">
    <property type="term" value="P:DNA topological change"/>
    <property type="evidence" value="ECO:0007669"/>
    <property type="project" value="UniProtKB-UniRule"/>
</dbReference>
<dbReference type="PRINTS" id="PR01159">
    <property type="entry name" value="DNAGYRASEB"/>
</dbReference>
<comment type="miscellaneous">
    <text evidence="11">Few gyrases are as efficient as E.coli at forming negative supercoils. Not all organisms have 2 type II topoisomerases; in organisms with a single type II topoisomerase this enzyme also has to decatenate newly replicated chromosomes.</text>
</comment>
<dbReference type="GO" id="GO:0046872">
    <property type="term" value="F:metal ion binding"/>
    <property type="evidence" value="ECO:0007669"/>
    <property type="project" value="UniProtKB-KW"/>
</dbReference>
<reference evidence="13 14" key="1">
    <citation type="submission" date="2021-01" db="EMBL/GenBank/DDBJ databases">
        <title>Development of a method for detection of lactic acid bacteria that cause putrefactive shochu mash.</title>
        <authorList>
            <person name="Takashita H."/>
            <person name="Fujihara E."/>
            <person name="Takayama K."/>
            <person name="Yamamoto H."/>
            <person name="Mizutani M."/>
            <person name="Kajiwara Y."/>
        </authorList>
    </citation>
    <scope>NUCLEOTIDE SEQUENCE [LARGE SCALE GENOMIC DNA]</scope>
    <source>
        <strain evidence="13 14">01-B1</strain>
    </source>
</reference>
<dbReference type="NCBIfam" id="NF004189">
    <property type="entry name" value="PRK05644.1"/>
    <property type="match status" value="1"/>
</dbReference>
<comment type="function">
    <text evidence="11">A type II topoisomerase that negatively supercoils closed circular double-stranded (ds) DNA in an ATP-dependent manner to modulate DNA topology and maintain chromosomes in an underwound state. Negative supercoiling favors strand separation, and DNA replication, transcription, recombination and repair, all of which involve strand separation. Also able to catalyze the interconversion of other topological isomers of dsDNA rings, including catenanes and knotted rings. Type II topoisomerases break and join 2 DNA strands simultaneously in an ATP-dependent manner.</text>
</comment>
<accession>A0ABD0AKG8</accession>
<dbReference type="PANTHER" id="PTHR45866">
    <property type="entry name" value="DNA GYRASE/TOPOISOMERASE SUBUNIT B"/>
    <property type="match status" value="1"/>
</dbReference>
<dbReference type="RefSeq" id="WP_099032132.1">
    <property type="nucleotide sequence ID" value="NZ_BOLH01000006.1"/>
</dbReference>
<dbReference type="CDD" id="cd16928">
    <property type="entry name" value="HATPase_GyrB-like"/>
    <property type="match status" value="1"/>
</dbReference>
<feature type="site" description="Interaction with DNA" evidence="11">
    <location>
        <position position="464"/>
    </location>
</feature>
<dbReference type="SUPFAM" id="SSF55874">
    <property type="entry name" value="ATPase domain of HSP90 chaperone/DNA topoisomerase II/histidine kinase"/>
    <property type="match status" value="1"/>
</dbReference>
<dbReference type="NCBIfam" id="NF011501">
    <property type="entry name" value="PRK14939.1"/>
    <property type="match status" value="1"/>
</dbReference>
<dbReference type="SMART" id="SM00387">
    <property type="entry name" value="HATPase_c"/>
    <property type="match status" value="1"/>
</dbReference>
<evidence type="ECO:0000256" key="10">
    <source>
        <dbReference type="ARBA" id="ARBA00063644"/>
    </source>
</evidence>
<evidence type="ECO:0000313" key="13">
    <source>
        <dbReference type="EMBL" id="GIC71738.1"/>
    </source>
</evidence>
<dbReference type="PANTHER" id="PTHR45866:SF1">
    <property type="entry name" value="DNA GYRASE SUBUNIT B, MITOCHONDRIAL"/>
    <property type="match status" value="1"/>
</dbReference>
<dbReference type="GO" id="GO:0005737">
    <property type="term" value="C:cytoplasm"/>
    <property type="evidence" value="ECO:0007669"/>
    <property type="project" value="UniProtKB-SubCell"/>
</dbReference>
<keyword evidence="4 11" id="KW-0547">Nucleotide-binding</keyword>
<dbReference type="InterPro" id="IPR014721">
    <property type="entry name" value="Ribsml_uS5_D2-typ_fold_subgr"/>
</dbReference>
<keyword evidence="6 11" id="KW-0460">Magnesium</keyword>
<keyword evidence="3 11" id="KW-0479">Metal-binding</keyword>
<feature type="binding site" evidence="11">
    <location>
        <position position="514"/>
    </location>
    <ligand>
        <name>Mg(2+)</name>
        <dbReference type="ChEBI" id="CHEBI:18420"/>
        <label>2</label>
    </ligand>
</feature>
<comment type="similarity">
    <text evidence="2 11">Belongs to the type II topoisomerase GyrB family.</text>
</comment>
<comment type="caution">
    <text evidence="13">The sequence shown here is derived from an EMBL/GenBank/DDBJ whole genome shotgun (WGS) entry which is preliminary data.</text>
</comment>
<comment type="subunit">
    <text evidence="10">Heterotetramer composed of ParC and ParE.</text>
</comment>
<evidence type="ECO:0000256" key="6">
    <source>
        <dbReference type="ARBA" id="ARBA00022842"/>
    </source>
</evidence>
<dbReference type="PRINTS" id="PR00418">
    <property type="entry name" value="TPI2FAMILY"/>
</dbReference>
<dbReference type="InterPro" id="IPR013760">
    <property type="entry name" value="Topo_IIA-like_dom_sf"/>
</dbReference>
<dbReference type="Pfam" id="PF01751">
    <property type="entry name" value="Toprim"/>
    <property type="match status" value="1"/>
</dbReference>
<feature type="site" description="Interaction with DNA" evidence="11">
    <location>
        <position position="467"/>
    </location>
</feature>
<feature type="binding site" evidence="11">
    <location>
        <position position="512"/>
    </location>
    <ligand>
        <name>Mg(2+)</name>
        <dbReference type="ChEBI" id="CHEBI:18420"/>
        <label>2</label>
    </ligand>
</feature>
<dbReference type="PROSITE" id="PS50880">
    <property type="entry name" value="TOPRIM"/>
    <property type="match status" value="1"/>
</dbReference>
<keyword evidence="11" id="KW-0963">Cytoplasm</keyword>
<organism evidence="13 14">
    <name type="scientific">Limosilactobacillus fermentum</name>
    <name type="common">Lactobacillus fermentum</name>
    <dbReference type="NCBI Taxonomy" id="1613"/>
    <lineage>
        <taxon>Bacteria</taxon>
        <taxon>Bacillati</taxon>
        <taxon>Bacillota</taxon>
        <taxon>Bacilli</taxon>
        <taxon>Lactobacillales</taxon>
        <taxon>Lactobacillaceae</taxon>
        <taxon>Limosilactobacillus</taxon>
    </lineage>
</organism>
<dbReference type="Proteomes" id="UP000653631">
    <property type="component" value="Unassembled WGS sequence"/>
</dbReference>
<dbReference type="CDD" id="cd03366">
    <property type="entry name" value="TOPRIM_TopoIIA_GyrB"/>
    <property type="match status" value="1"/>
</dbReference>
<dbReference type="Gene3D" id="3.40.50.670">
    <property type="match status" value="1"/>
</dbReference>
<dbReference type="InterPro" id="IPR001241">
    <property type="entry name" value="Topo_IIA"/>
</dbReference>
<protein>
    <recommendedName>
        <fullName evidence="11">DNA gyrase subunit B</fullName>
        <ecNumber evidence="11">5.6.2.2</ecNumber>
    </recommendedName>
</protein>
<feature type="binding site" evidence="11">
    <location>
        <position position="439"/>
    </location>
    <ligand>
        <name>Mg(2+)</name>
        <dbReference type="ChEBI" id="CHEBI:18420"/>
        <label>1</label>
        <note>catalytic</note>
    </ligand>
</feature>
<dbReference type="Gene3D" id="3.30.565.10">
    <property type="entry name" value="Histidine kinase-like ATPase, C-terminal domain"/>
    <property type="match status" value="1"/>
</dbReference>
<evidence type="ECO:0000256" key="11">
    <source>
        <dbReference type="HAMAP-Rule" id="MF_01898"/>
    </source>
</evidence>
<dbReference type="SMART" id="SM00433">
    <property type="entry name" value="TOP2c"/>
    <property type="match status" value="1"/>
</dbReference>
<dbReference type="InterPro" id="IPR034160">
    <property type="entry name" value="TOPRIM_GyrB"/>
</dbReference>
<keyword evidence="5 11" id="KW-0067">ATP-binding</keyword>
<dbReference type="GO" id="GO:0034335">
    <property type="term" value="F:DNA negative supercoiling activity"/>
    <property type="evidence" value="ECO:0007669"/>
    <property type="project" value="UniProtKB-ARBA"/>
</dbReference>
<dbReference type="PROSITE" id="PS00177">
    <property type="entry name" value="TOPOISOMERASE_II"/>
    <property type="match status" value="1"/>
</dbReference>
<dbReference type="InterPro" id="IPR006171">
    <property type="entry name" value="TOPRIM_dom"/>
</dbReference>
<proteinExistence type="inferred from homology"/>
<keyword evidence="8" id="KW-0238">DNA-binding</keyword>
<sequence length="649" mass="72502">MTQQEEQARKAELASEYDASQIQVLKGLEAVRKRPGMYIGSTTVQGLHHLVWEIVDNGIDEALAGFCDEINVIVEPDDSITVTDNGRGIPVDIQKETGKPALETVFTVLHAGGKFGNGGYKVSGGLHGVGASVVNALSTELDVKVARQGKEYYMDFARGHVNTAMKVIKDDLPQSAHGTTVHFVPDPEIFRETTVYNINTLIDRLRELAFLNKGLRITVEDRREGKEKQEFFHYEGGIRHYVEFLNEGHELLYDPPIYVEGEYKGITVEVSLQYADDYRSNLLTFTNNIHTYEGGTHETGFKTALTRVINDYGRKSGQIKGNVTLSGEDVREGLTAVVSIKHPNPQFEGQTKTKLSNSDARTATDHIFAETMTRFMMENPDVARKIVEKGMLASKARDAAKRAREVTRKKSGLEISNLPGKLADNTSKDPAISELFIVEGDSAGGSAKQGRSRLTQAILPIRGKILNVEKASLNRVLANEEIRSLFTALGTGFGDDFDVNKANYHKLIIMTDADVDGAHIRTLLLTLFYRFMRPMIENGYVYIAQPPLYQVRQGKFVKYIENDEELERVVNSLQPSPKPVIQRYKGLGEMDAEQLWETTMDPANRHLLRVKLDDAKAADEIFPMLMGTKVGPRREFIEENATFVENLDL</sequence>
<evidence type="ECO:0000259" key="12">
    <source>
        <dbReference type="PROSITE" id="PS50880"/>
    </source>
</evidence>
<evidence type="ECO:0000256" key="7">
    <source>
        <dbReference type="ARBA" id="ARBA00023029"/>
    </source>
</evidence>
<comment type="subunit">
    <text evidence="11">Heterotetramer, composed of two GyrA and two GyrB chains. In the heterotetramer, GyrA contains the active site tyrosine that forms a transient covalent intermediate with DNA, while GyrB binds cofactors and catalyzes ATP hydrolysis.</text>
</comment>
<dbReference type="InterPro" id="IPR000565">
    <property type="entry name" value="Topo_IIA_B"/>
</dbReference>
<comment type="subcellular location">
    <subcellularLocation>
        <location evidence="11">Cytoplasm</location>
    </subcellularLocation>
</comment>
<dbReference type="Pfam" id="PF02518">
    <property type="entry name" value="HATPase_c"/>
    <property type="match status" value="1"/>
</dbReference>
<dbReference type="NCBIfam" id="TIGR01059">
    <property type="entry name" value="gyrB"/>
    <property type="match status" value="1"/>
</dbReference>
<dbReference type="InterPro" id="IPR020568">
    <property type="entry name" value="Ribosomal_Su5_D2-typ_SF"/>
</dbReference>
<feature type="binding site" evidence="11">
    <location>
        <position position="512"/>
    </location>
    <ligand>
        <name>Mg(2+)</name>
        <dbReference type="ChEBI" id="CHEBI:18420"/>
        <label>1</label>
        <note>catalytic</note>
    </ligand>
</feature>
<dbReference type="InterPro" id="IPR013759">
    <property type="entry name" value="Topo_IIA_B_C"/>
</dbReference>
<evidence type="ECO:0000313" key="14">
    <source>
        <dbReference type="Proteomes" id="UP000653631"/>
    </source>
</evidence>
<dbReference type="InterPro" id="IPR011557">
    <property type="entry name" value="GyrB"/>
</dbReference>
<dbReference type="SUPFAM" id="SSF54211">
    <property type="entry name" value="Ribosomal protein S5 domain 2-like"/>
    <property type="match status" value="1"/>
</dbReference>
<evidence type="ECO:0000256" key="2">
    <source>
        <dbReference type="ARBA" id="ARBA00010708"/>
    </source>
</evidence>
<evidence type="ECO:0000256" key="5">
    <source>
        <dbReference type="ARBA" id="ARBA00022840"/>
    </source>
</evidence>
<gene>
    <name evidence="11 13" type="primary">gyrB</name>
    <name evidence="13" type="ORF">LF01B1_07530</name>
</gene>
<keyword evidence="9 11" id="KW-0413">Isomerase</keyword>